<dbReference type="RefSeq" id="WP_306101808.1">
    <property type="nucleotide sequence ID" value="NZ_CP162601.1"/>
</dbReference>
<evidence type="ECO:0000256" key="10">
    <source>
        <dbReference type="SAM" id="Coils"/>
    </source>
</evidence>
<evidence type="ECO:0000313" key="13">
    <source>
        <dbReference type="EMBL" id="XDK25148.1"/>
    </source>
</evidence>
<dbReference type="NCBIfam" id="TIGR01410">
    <property type="entry name" value="tatB"/>
    <property type="match status" value="1"/>
</dbReference>
<evidence type="ECO:0000256" key="6">
    <source>
        <dbReference type="ARBA" id="ARBA00022989"/>
    </source>
</evidence>
<proteinExistence type="inferred from homology"/>
<comment type="similarity">
    <text evidence="9">Belongs to the TatB family.</text>
</comment>
<dbReference type="PANTHER" id="PTHR33162">
    <property type="entry name" value="SEC-INDEPENDENT PROTEIN TRANSLOCASE PROTEIN TATA, CHLOROPLASTIC"/>
    <property type="match status" value="1"/>
</dbReference>
<evidence type="ECO:0000256" key="12">
    <source>
        <dbReference type="SAM" id="Phobius"/>
    </source>
</evidence>
<feature type="coiled-coil region" evidence="10">
    <location>
        <begin position="49"/>
        <end position="76"/>
    </location>
</feature>
<dbReference type="GO" id="GO:0043953">
    <property type="term" value="P:protein transport by the Tat complex"/>
    <property type="evidence" value="ECO:0007669"/>
    <property type="project" value="UniProtKB-UniRule"/>
</dbReference>
<protein>
    <recommendedName>
        <fullName evidence="9">Sec-independent protein translocase protein TatB</fullName>
    </recommendedName>
</protein>
<dbReference type="PANTHER" id="PTHR33162:SF1">
    <property type="entry name" value="SEC-INDEPENDENT PROTEIN TRANSLOCASE PROTEIN TATA, CHLOROPLASTIC"/>
    <property type="match status" value="1"/>
</dbReference>
<evidence type="ECO:0000256" key="9">
    <source>
        <dbReference type="HAMAP-Rule" id="MF_00237"/>
    </source>
</evidence>
<keyword evidence="4 9" id="KW-0812">Transmembrane</keyword>
<comment type="subunit">
    <text evidence="9">The Tat system comprises two distinct complexes: a TatABC complex, containing multiple copies of TatA, TatB and TatC subunits, and a separate TatA complex, containing only TatA subunits. Substrates initially bind to the TatABC complex, which probably triggers association of the separate TatA complex to form the active translocon.</text>
</comment>
<keyword evidence="10" id="KW-0175">Coiled coil</keyword>
<evidence type="ECO:0000256" key="5">
    <source>
        <dbReference type="ARBA" id="ARBA00022927"/>
    </source>
</evidence>
<dbReference type="Gene3D" id="1.20.5.3310">
    <property type="match status" value="1"/>
</dbReference>
<keyword evidence="2 9" id="KW-0813">Transport</keyword>
<accession>A0AB39HGZ4</accession>
<dbReference type="InterPro" id="IPR018448">
    <property type="entry name" value="TatB"/>
</dbReference>
<evidence type="ECO:0000256" key="11">
    <source>
        <dbReference type="SAM" id="MobiDB-lite"/>
    </source>
</evidence>
<name>A0AB39HGZ4_9VIBR</name>
<comment type="subcellular location">
    <subcellularLocation>
        <location evidence="9">Cell membrane</location>
        <topology evidence="9">Single-pass membrane protein</topology>
    </subcellularLocation>
    <subcellularLocation>
        <location evidence="1">Membrane</location>
        <topology evidence="1">Single-pass membrane protein</topology>
    </subcellularLocation>
</comment>
<dbReference type="Pfam" id="PF02416">
    <property type="entry name" value="TatA_B_E"/>
    <property type="match status" value="1"/>
</dbReference>
<evidence type="ECO:0000256" key="1">
    <source>
        <dbReference type="ARBA" id="ARBA00004167"/>
    </source>
</evidence>
<sequence length="139" mass="15342">MFDIGFWELVLIFVIALVVLGPERLPFAIRNVARFIGNARRMANVVKDELSQELQMQELKEDLEQAKRNSIGLDAAMQEVKSTFDEVEAVSSKAASGPERHAESAPASLDTGKTAKSEQTRHRDDTVEPSVADSASQQK</sequence>
<reference evidence="13" key="1">
    <citation type="submission" date="2024-07" db="EMBL/GenBank/DDBJ databases">
        <title>Genome Analysis of a Potential Novel Vibrio Species Secreting pH- and Thermo-stable Alginate Lyase and its Application in Producing Alginate Oligosaccharides.</title>
        <authorList>
            <person name="Huang H."/>
            <person name="Bao K."/>
        </authorList>
    </citation>
    <scope>NUCLEOTIDE SEQUENCE</scope>
    <source>
        <strain evidence="13">HB236076</strain>
    </source>
</reference>
<dbReference type="PRINTS" id="PR01506">
    <property type="entry name" value="TATBPROTEIN"/>
</dbReference>
<evidence type="ECO:0000256" key="2">
    <source>
        <dbReference type="ARBA" id="ARBA00022448"/>
    </source>
</evidence>
<gene>
    <name evidence="9 13" type="primary">tatB</name>
    <name evidence="13" type="ORF">AB0763_00395</name>
</gene>
<comment type="function">
    <text evidence="9">Part of the twin-arginine translocation (Tat) system that transports large folded proteins containing a characteristic twin-arginine motif in their signal peptide across membranes. Together with TatC, TatB is part of a receptor directly interacting with Tat signal peptides. TatB may form an oligomeric binding site that transiently accommodates folded Tat precursor proteins before their translocation.</text>
</comment>
<dbReference type="AlphaFoldDB" id="A0AB39HGZ4"/>
<evidence type="ECO:0000256" key="4">
    <source>
        <dbReference type="ARBA" id="ARBA00022692"/>
    </source>
</evidence>
<keyword evidence="5 9" id="KW-0653">Protein transport</keyword>
<organism evidence="13">
    <name type="scientific">Vibrio sp. HB236076</name>
    <dbReference type="NCBI Taxonomy" id="3232307"/>
    <lineage>
        <taxon>Bacteria</taxon>
        <taxon>Pseudomonadati</taxon>
        <taxon>Pseudomonadota</taxon>
        <taxon>Gammaproteobacteria</taxon>
        <taxon>Vibrionales</taxon>
        <taxon>Vibrionaceae</taxon>
        <taxon>Vibrio</taxon>
    </lineage>
</organism>
<dbReference type="HAMAP" id="MF_00237">
    <property type="entry name" value="TatB"/>
    <property type="match status" value="1"/>
</dbReference>
<feature type="region of interest" description="Disordered" evidence="11">
    <location>
        <begin position="88"/>
        <end position="139"/>
    </location>
</feature>
<dbReference type="EMBL" id="CP162601">
    <property type="protein sequence ID" value="XDK25148.1"/>
    <property type="molecule type" value="Genomic_DNA"/>
</dbReference>
<evidence type="ECO:0000256" key="7">
    <source>
        <dbReference type="ARBA" id="ARBA00023010"/>
    </source>
</evidence>
<keyword evidence="6 9" id="KW-1133">Transmembrane helix</keyword>
<feature type="compositionally biased region" description="Basic and acidic residues" evidence="11">
    <location>
        <begin position="113"/>
        <end position="126"/>
    </location>
</feature>
<dbReference type="KEGG" id="vih:AB0763_00395"/>
<keyword evidence="7 9" id="KW-0811">Translocation</keyword>
<keyword evidence="8 9" id="KW-0472">Membrane</keyword>
<feature type="transmembrane region" description="Helical" evidence="12">
    <location>
        <begin position="6"/>
        <end position="25"/>
    </location>
</feature>
<dbReference type="InterPro" id="IPR003369">
    <property type="entry name" value="TatA/B/E"/>
</dbReference>
<keyword evidence="3 9" id="KW-1003">Cell membrane</keyword>
<dbReference type="GO" id="GO:0033281">
    <property type="term" value="C:TAT protein transport complex"/>
    <property type="evidence" value="ECO:0007669"/>
    <property type="project" value="UniProtKB-UniRule"/>
</dbReference>
<evidence type="ECO:0000256" key="3">
    <source>
        <dbReference type="ARBA" id="ARBA00022475"/>
    </source>
</evidence>
<evidence type="ECO:0000256" key="8">
    <source>
        <dbReference type="ARBA" id="ARBA00023136"/>
    </source>
</evidence>
<dbReference type="GO" id="GO:0008320">
    <property type="term" value="F:protein transmembrane transporter activity"/>
    <property type="evidence" value="ECO:0007669"/>
    <property type="project" value="UniProtKB-UniRule"/>
</dbReference>